<protein>
    <submittedName>
        <fullName evidence="2">Uncharacterized protein</fullName>
    </submittedName>
</protein>
<proteinExistence type="predicted"/>
<dbReference type="Pfam" id="PF19578">
    <property type="entry name" value="DUF6090"/>
    <property type="match status" value="1"/>
</dbReference>
<evidence type="ECO:0000256" key="1">
    <source>
        <dbReference type="SAM" id="Phobius"/>
    </source>
</evidence>
<dbReference type="EMBL" id="FSRC01000001">
    <property type="protein sequence ID" value="SIN67677.1"/>
    <property type="molecule type" value="Genomic_DNA"/>
</dbReference>
<dbReference type="OrthoDB" id="823163at2"/>
<keyword evidence="3" id="KW-1185">Reference proteome</keyword>
<reference evidence="3" key="1">
    <citation type="submission" date="2016-11" db="EMBL/GenBank/DDBJ databases">
        <authorList>
            <person name="Varghese N."/>
            <person name="Submissions S."/>
        </authorList>
    </citation>
    <scope>NUCLEOTIDE SEQUENCE [LARGE SCALE GENOMIC DNA]</scope>
    <source>
        <strain evidence="3">DSM 15292</strain>
    </source>
</reference>
<dbReference type="InterPro" id="IPR045749">
    <property type="entry name" value="DUF6090"/>
</dbReference>
<gene>
    <name evidence="2" type="ORF">SAMN05444394_0584</name>
</gene>
<keyword evidence="1" id="KW-0812">Transmembrane</keyword>
<name>A0A1N6DAB7_9BACT</name>
<accession>A0A1N6DAB7</accession>
<keyword evidence="1" id="KW-1133">Transmembrane helix</keyword>
<dbReference type="Proteomes" id="UP000185221">
    <property type="component" value="Unassembled WGS sequence"/>
</dbReference>
<evidence type="ECO:0000313" key="2">
    <source>
        <dbReference type="EMBL" id="SIN67677.1"/>
    </source>
</evidence>
<evidence type="ECO:0000313" key="3">
    <source>
        <dbReference type="Proteomes" id="UP000185221"/>
    </source>
</evidence>
<keyword evidence="1" id="KW-0472">Membrane</keyword>
<dbReference type="AlphaFoldDB" id="A0A1N6DAB7"/>
<sequence>MIKFFRKIRQKLLSENKFSRYLLYAIGEIFLVVIGILLALQINNWNSFQNDREIEQNVLKSLANEFKINLTELSKDHKLNQASLDAGYALLQENRTELSSSEVDSLIGTALNYATFDARTGVFDETIASGKMRLIQNDSLKTLLSLWTGKLKDLGEDAIIRRDHIVHNASPLFRKHIPYRNFDEAYDRNDYLRELRINPIKVPESNYAEFFSSLEVDGAIYEIYLNQSYTTSNEVTLLRYIEQVIRMLESNINNH</sequence>
<feature type="transmembrane region" description="Helical" evidence="1">
    <location>
        <begin position="21"/>
        <end position="42"/>
    </location>
</feature>
<dbReference type="STRING" id="226505.SAMN05444394_0584"/>
<dbReference type="RefSeq" id="WP_074223326.1">
    <property type="nucleotide sequence ID" value="NZ_FSRC01000001.1"/>
</dbReference>
<organism evidence="2 3">
    <name type="scientific">Algoriphagus halophilus</name>
    <dbReference type="NCBI Taxonomy" id="226505"/>
    <lineage>
        <taxon>Bacteria</taxon>
        <taxon>Pseudomonadati</taxon>
        <taxon>Bacteroidota</taxon>
        <taxon>Cytophagia</taxon>
        <taxon>Cytophagales</taxon>
        <taxon>Cyclobacteriaceae</taxon>
        <taxon>Algoriphagus</taxon>
    </lineage>
</organism>